<dbReference type="Pfam" id="PF13178">
    <property type="entry name" value="DUF4005"/>
    <property type="match status" value="1"/>
</dbReference>
<dbReference type="InterPro" id="IPR027417">
    <property type="entry name" value="P-loop_NTPase"/>
</dbReference>
<comment type="subunit">
    <text evidence="3">Binds to multiple calmodulin (CaM) in the presence of Ca(2+) and CaM-like proteins.</text>
</comment>
<evidence type="ECO:0000256" key="3">
    <source>
        <dbReference type="ARBA" id="ARBA00024378"/>
    </source>
</evidence>
<evidence type="ECO:0000259" key="5">
    <source>
        <dbReference type="Pfam" id="PF13178"/>
    </source>
</evidence>
<dbReference type="InterPro" id="IPR025064">
    <property type="entry name" value="DUF4005"/>
</dbReference>
<dbReference type="SMART" id="SM00015">
    <property type="entry name" value="IQ"/>
    <property type="match status" value="2"/>
</dbReference>
<keyword evidence="1" id="KW-0112">Calmodulin-binding</keyword>
<dbReference type="PANTHER" id="PTHR32295">
    <property type="entry name" value="IQ-DOMAIN 5-RELATED"/>
    <property type="match status" value="1"/>
</dbReference>
<sequence>MISFDNKMCLTNKRPGSVNSESHGLSMRKKKRSWFSLVKSLFVPEPNSKAEKKSKWWQWIFGGVKPMKYPAIVSRQKLLYEAREEQRKQAMAVAIATAAAAQAAVAAAKAAAEVVQLTGIPISFQEYERRIRNSAAVKIQAAYRAHLARKALKALKGLVRLQAMVRGRIVRRTVIPKLKSSPPISRAQSQVQELRVQNERFKDDDKNQFLSPKEELAERNTKQLRCKSQKNWDYRLFPKEDMEALWLQKHDATVKREWMKKYSYSQRERRNDQIMGSGRWSNQLDQMVESEPCRRRELNSTVCSNSMSFGVYGATHVMKQRNLTKQNSVGEMNSQFTLPRRSFSHVKHKSIGDETSQPNSPFFPTYMAATESTKAKERSFSTPKQRPDIFDHNVDYSSPYRFRPSSWSSFDGEFMGKNLGGKGSSGHISHRMKGLYKD</sequence>
<evidence type="ECO:0000256" key="2">
    <source>
        <dbReference type="ARBA" id="ARBA00024341"/>
    </source>
</evidence>
<dbReference type="SUPFAM" id="SSF52540">
    <property type="entry name" value="P-loop containing nucleoside triphosphate hydrolases"/>
    <property type="match status" value="1"/>
</dbReference>
<protein>
    <submittedName>
        <fullName evidence="6">SUN-like protein</fullName>
    </submittedName>
</protein>
<dbReference type="Pfam" id="PF00612">
    <property type="entry name" value="IQ"/>
    <property type="match status" value="1"/>
</dbReference>
<dbReference type="CDD" id="cd23767">
    <property type="entry name" value="IQCD"/>
    <property type="match status" value="1"/>
</dbReference>
<organism evidence="6">
    <name type="scientific">Vaccinium corymbosum</name>
    <name type="common">Highbush blueberry</name>
    <dbReference type="NCBI Taxonomy" id="69266"/>
    <lineage>
        <taxon>Eukaryota</taxon>
        <taxon>Viridiplantae</taxon>
        <taxon>Streptophyta</taxon>
        <taxon>Embryophyta</taxon>
        <taxon>Tracheophyta</taxon>
        <taxon>Spermatophyta</taxon>
        <taxon>Magnoliopsida</taxon>
        <taxon>eudicotyledons</taxon>
        <taxon>Gunneridae</taxon>
        <taxon>Pentapetalae</taxon>
        <taxon>asterids</taxon>
        <taxon>Ericales</taxon>
        <taxon>Ericaceae</taxon>
        <taxon>Vaccinioideae</taxon>
        <taxon>Vaccinieae</taxon>
        <taxon>Vaccinium</taxon>
    </lineage>
</organism>
<evidence type="ECO:0000256" key="1">
    <source>
        <dbReference type="ARBA" id="ARBA00022860"/>
    </source>
</evidence>
<reference evidence="6" key="1">
    <citation type="submission" date="2016-06" db="EMBL/GenBank/DDBJ databases">
        <title>Isolation of SUN-like gene from Vaccinium corymbosum cultivar: Bluerain.</title>
        <authorList>
            <person name="Ye Q."/>
            <person name="Yang L."/>
            <person name="Shao N."/>
        </authorList>
    </citation>
    <scope>NUCLEOTIDE SEQUENCE</scope>
    <source>
        <tissue evidence="6">Fruit</tissue>
    </source>
</reference>
<comment type="similarity">
    <text evidence="2">Belongs to the IQD family.</text>
</comment>
<accession>A0A1L7H808</accession>
<proteinExistence type="inferred from homology"/>
<dbReference type="EMBL" id="KX348264">
    <property type="protein sequence ID" value="APU51194.1"/>
    <property type="molecule type" value="Genomic_DNA"/>
</dbReference>
<dbReference type="GO" id="GO:0005516">
    <property type="term" value="F:calmodulin binding"/>
    <property type="evidence" value="ECO:0007669"/>
    <property type="project" value="UniProtKB-KW"/>
</dbReference>
<dbReference type="InterPro" id="IPR000048">
    <property type="entry name" value="IQ_motif_EF-hand-BS"/>
</dbReference>
<dbReference type="AlphaFoldDB" id="A0A1L7H808"/>
<name>A0A1L7H808_VACCO</name>
<dbReference type="PROSITE" id="PS50096">
    <property type="entry name" value="IQ"/>
    <property type="match status" value="2"/>
</dbReference>
<evidence type="ECO:0000256" key="4">
    <source>
        <dbReference type="ARBA" id="ARBA00045534"/>
    </source>
</evidence>
<comment type="function">
    <text evidence="4">May be involved in cooperative interactions with calmodulins or calmodulin-like proteins. Recruits calmodulin proteins to microtubules, thus being a potential scaffold in cellular signaling and trafficking. May associate with nucleic acids and regulate gene expression at the transcriptional or post-transcriptional level.</text>
</comment>
<dbReference type="Gene3D" id="1.20.5.190">
    <property type="match status" value="1"/>
</dbReference>
<evidence type="ECO:0000313" key="6">
    <source>
        <dbReference type="EMBL" id="APU51194.1"/>
    </source>
</evidence>
<dbReference type="PANTHER" id="PTHR32295:SF212">
    <property type="entry name" value="CALMODULIN BINDING PROTEIN-RELATED"/>
    <property type="match status" value="1"/>
</dbReference>
<feature type="domain" description="DUF4005" evidence="5">
    <location>
        <begin position="351"/>
        <end position="400"/>
    </location>
</feature>